<feature type="transmembrane region" description="Helical" evidence="1">
    <location>
        <begin position="87"/>
        <end position="110"/>
    </location>
</feature>
<feature type="transmembrane region" description="Helical" evidence="1">
    <location>
        <begin position="44"/>
        <end position="66"/>
    </location>
</feature>
<comment type="caution">
    <text evidence="2">The sequence shown here is derived from an EMBL/GenBank/DDBJ whole genome shotgun (WGS) entry which is preliminary data.</text>
</comment>
<sequence>MIIKPKILHICFLLTIIAIAYLFGDKYTYADIKDILSTLQNISAMIFTIAGIWLAYIYPAAVSSIVKPSTITSINYHKETEKDIERITLIVKTIIISAIVIFSIVIINLTKPIFSNLDFISLHKHVFCKFGFFITALLVYLQIIALFSIIASNILFLNDIHDKRNKRELDKLR</sequence>
<keyword evidence="1" id="KW-0812">Transmembrane</keyword>
<proteinExistence type="predicted"/>
<accession>A0AAD2V7N4</accession>
<protein>
    <submittedName>
        <fullName evidence="2">Uncharacterized protein</fullName>
    </submittedName>
</protein>
<keyword evidence="1" id="KW-0472">Membrane</keyword>
<dbReference type="Proteomes" id="UP001183362">
    <property type="component" value="Unassembled WGS sequence"/>
</dbReference>
<name>A0AAD2V7N4_ECOLX</name>
<evidence type="ECO:0000256" key="1">
    <source>
        <dbReference type="SAM" id="Phobius"/>
    </source>
</evidence>
<organism evidence="2 3">
    <name type="scientific">Escherichia coli O33</name>
    <dbReference type="NCBI Taxonomy" id="1010802"/>
    <lineage>
        <taxon>Bacteria</taxon>
        <taxon>Pseudomonadati</taxon>
        <taxon>Pseudomonadota</taxon>
        <taxon>Gammaproteobacteria</taxon>
        <taxon>Enterobacterales</taxon>
        <taxon>Enterobacteriaceae</taxon>
        <taxon>Escherichia</taxon>
    </lineage>
</organism>
<dbReference type="EMBL" id="ABNTJI010000004">
    <property type="protein sequence ID" value="ELO0481926.1"/>
    <property type="molecule type" value="Genomic_DNA"/>
</dbReference>
<gene>
    <name evidence="2" type="ORF">QY721_001717</name>
</gene>
<evidence type="ECO:0000313" key="3">
    <source>
        <dbReference type="Proteomes" id="UP001183362"/>
    </source>
</evidence>
<keyword evidence="1" id="KW-1133">Transmembrane helix</keyword>
<reference evidence="2" key="1">
    <citation type="submission" date="2023-07" db="EMBL/GenBank/DDBJ databases">
        <authorList>
            <consortium name="GenomeTrakr network: Whole genome sequencing for foodborne pathogen traceback"/>
        </authorList>
    </citation>
    <scope>NUCLEOTIDE SEQUENCE</scope>
    <source>
        <strain evidence="2">RM7211</strain>
    </source>
</reference>
<dbReference type="AlphaFoldDB" id="A0AAD2V7N4"/>
<feature type="transmembrane region" description="Helical" evidence="1">
    <location>
        <begin position="130"/>
        <end position="157"/>
    </location>
</feature>
<feature type="transmembrane region" description="Helical" evidence="1">
    <location>
        <begin position="7"/>
        <end position="24"/>
    </location>
</feature>
<evidence type="ECO:0000313" key="2">
    <source>
        <dbReference type="EMBL" id="ELO0481926.1"/>
    </source>
</evidence>